<feature type="compositionally biased region" description="Polar residues" evidence="8">
    <location>
        <begin position="77"/>
        <end position="97"/>
    </location>
</feature>
<comment type="subcellular location">
    <subcellularLocation>
        <location evidence="1">Chromosome</location>
    </subcellularLocation>
</comment>
<dbReference type="PROSITE" id="PS50280">
    <property type="entry name" value="SET"/>
    <property type="match status" value="1"/>
</dbReference>
<evidence type="ECO:0000256" key="5">
    <source>
        <dbReference type="ARBA" id="ARBA00022691"/>
    </source>
</evidence>
<dbReference type="PANTHER" id="PTHR46223">
    <property type="entry name" value="HISTONE-LYSINE N-METHYLTRANSFERASE SUV39H"/>
    <property type="match status" value="1"/>
</dbReference>
<reference evidence="9" key="2">
    <citation type="journal article" date="2023" name="IMA Fungus">
        <title>Comparative genomic study of the Penicillium genus elucidates a diverse pangenome and 15 lateral gene transfer events.</title>
        <authorList>
            <person name="Petersen C."/>
            <person name="Sorensen T."/>
            <person name="Nielsen M.R."/>
            <person name="Sondergaard T.E."/>
            <person name="Sorensen J.L."/>
            <person name="Fitzpatrick D.A."/>
            <person name="Frisvad J.C."/>
            <person name="Nielsen K.L."/>
        </authorList>
    </citation>
    <scope>NUCLEOTIDE SEQUENCE</scope>
    <source>
        <strain evidence="9">IBT 21472</strain>
    </source>
</reference>
<dbReference type="GO" id="GO:0032259">
    <property type="term" value="P:methylation"/>
    <property type="evidence" value="ECO:0007669"/>
    <property type="project" value="UniProtKB-KW"/>
</dbReference>
<dbReference type="InterPro" id="IPR046341">
    <property type="entry name" value="SET_dom_sf"/>
</dbReference>
<dbReference type="InterPro" id="IPR007728">
    <property type="entry name" value="Pre-SET_dom"/>
</dbReference>
<evidence type="ECO:0000256" key="8">
    <source>
        <dbReference type="SAM" id="MobiDB-lite"/>
    </source>
</evidence>
<keyword evidence="4" id="KW-0808">Transferase</keyword>
<protein>
    <submittedName>
        <fullName evidence="9">Histone-lysine n-methyltransferase suv9</fullName>
    </submittedName>
</protein>
<dbReference type="PANTHER" id="PTHR46223:SF3">
    <property type="entry name" value="HISTONE-LYSINE N-METHYLTRANSFERASE SET-23"/>
    <property type="match status" value="1"/>
</dbReference>
<evidence type="ECO:0000256" key="2">
    <source>
        <dbReference type="ARBA" id="ARBA00022454"/>
    </source>
</evidence>
<gene>
    <name evidence="9" type="ORF">N7476_001059</name>
</gene>
<evidence type="ECO:0000256" key="3">
    <source>
        <dbReference type="ARBA" id="ARBA00022603"/>
    </source>
</evidence>
<feature type="region of interest" description="Disordered" evidence="8">
    <location>
        <begin position="16"/>
        <end position="143"/>
    </location>
</feature>
<keyword evidence="3" id="KW-0489">Methyltransferase</keyword>
<evidence type="ECO:0000256" key="1">
    <source>
        <dbReference type="ARBA" id="ARBA00004286"/>
    </source>
</evidence>
<dbReference type="Proteomes" id="UP001147746">
    <property type="component" value="Unassembled WGS sequence"/>
</dbReference>
<dbReference type="PROSITE" id="PS50867">
    <property type="entry name" value="PRE_SET"/>
    <property type="match status" value="1"/>
</dbReference>
<comment type="caution">
    <text evidence="9">The sequence shown here is derived from an EMBL/GenBank/DDBJ whole genome shotgun (WGS) entry which is preliminary data.</text>
</comment>
<keyword evidence="10" id="KW-1185">Reference proteome</keyword>
<dbReference type="GO" id="GO:0005634">
    <property type="term" value="C:nucleus"/>
    <property type="evidence" value="ECO:0007669"/>
    <property type="project" value="InterPro"/>
</dbReference>
<dbReference type="AlphaFoldDB" id="A0A9W9GQN0"/>
<keyword evidence="2" id="KW-0158">Chromosome</keyword>
<dbReference type="GO" id="GO:0042054">
    <property type="term" value="F:histone methyltransferase activity"/>
    <property type="evidence" value="ECO:0007669"/>
    <property type="project" value="InterPro"/>
</dbReference>
<dbReference type="SMART" id="SM00317">
    <property type="entry name" value="SET"/>
    <property type="match status" value="1"/>
</dbReference>
<evidence type="ECO:0000256" key="6">
    <source>
        <dbReference type="ARBA" id="ARBA00022723"/>
    </source>
</evidence>
<dbReference type="SUPFAM" id="SSF82199">
    <property type="entry name" value="SET domain"/>
    <property type="match status" value="1"/>
</dbReference>
<dbReference type="OrthoDB" id="308383at2759"/>
<dbReference type="EMBL" id="JAPZBO010000001">
    <property type="protein sequence ID" value="KAJ5331276.1"/>
    <property type="molecule type" value="Genomic_DNA"/>
</dbReference>
<dbReference type="Pfam" id="PF00856">
    <property type="entry name" value="SET"/>
    <property type="match status" value="1"/>
</dbReference>
<dbReference type="InterPro" id="IPR001214">
    <property type="entry name" value="SET_dom"/>
</dbReference>
<dbReference type="GO" id="GO:0008270">
    <property type="term" value="F:zinc ion binding"/>
    <property type="evidence" value="ECO:0007669"/>
    <property type="project" value="InterPro"/>
</dbReference>
<dbReference type="InterPro" id="IPR050973">
    <property type="entry name" value="H3K9_Histone-Lys_N-MTase"/>
</dbReference>
<keyword evidence="7" id="KW-0862">Zinc</keyword>
<proteinExistence type="predicted"/>
<dbReference type="PROSITE" id="PS50868">
    <property type="entry name" value="POST_SET"/>
    <property type="match status" value="1"/>
</dbReference>
<keyword evidence="5" id="KW-0949">S-adenosyl-L-methionine</keyword>
<dbReference type="Pfam" id="PF05033">
    <property type="entry name" value="Pre-SET"/>
    <property type="match status" value="1"/>
</dbReference>
<evidence type="ECO:0000256" key="4">
    <source>
        <dbReference type="ARBA" id="ARBA00022679"/>
    </source>
</evidence>
<accession>A0A9W9GQN0</accession>
<sequence length="496" mass="56029">MTMAARFGLDGAHEHRPAPVFYDLTGNSDSETETLPKFSPIKEDASLVATLPRRSSSTLRLPQKRMIDDISSKDISPSPQSTQHQLPDHQNNQSLPTLQPPSRFKTPSPAPRANVEVVIPSPSPRQQKLIKTLKPAESPHDGFWDRRFPTDAEEREKAALRAYPQARRVDRSIISFALAPRHMPHTSITPAQALRYELNQKLKRISGPQVSFDMDDEKVAMLSANFGFLNEYKLQDGITRADPAFNAGCTCNGPCDPESCDCVEMEEEEDKPILTYRRVHDKVVLGSEFLKRKRHPRILECNEACGCQGKCWNTVVQRGRKIRLQIFDTGGRGLGLRSPDPIVAGQFIDIYLGEVISKKEADARENTDEKNQSYLFTLDHNRNDGAVIAEYGEDYDDFYVVDGQKFGSPTRFMNHSCNPNCIIAPVYTTNHADHLVYYLAFFALRNIQPKTELTFDYNPNWDGKNKIDPNAVQCLCGEHNCRGQLWPNARKKGLKI</sequence>
<evidence type="ECO:0000313" key="9">
    <source>
        <dbReference type="EMBL" id="KAJ5331276.1"/>
    </source>
</evidence>
<name>A0A9W9GQN0_9EURO</name>
<dbReference type="GO" id="GO:0005694">
    <property type="term" value="C:chromosome"/>
    <property type="evidence" value="ECO:0007669"/>
    <property type="project" value="UniProtKB-SubCell"/>
</dbReference>
<reference evidence="9" key="1">
    <citation type="submission" date="2022-12" db="EMBL/GenBank/DDBJ databases">
        <authorList>
            <person name="Petersen C."/>
        </authorList>
    </citation>
    <scope>NUCLEOTIDE SEQUENCE</scope>
    <source>
        <strain evidence="9">IBT 21472</strain>
    </source>
</reference>
<dbReference type="InterPro" id="IPR003616">
    <property type="entry name" value="Post-SET_dom"/>
</dbReference>
<evidence type="ECO:0000313" key="10">
    <source>
        <dbReference type="Proteomes" id="UP001147746"/>
    </source>
</evidence>
<dbReference type="Gene3D" id="2.170.270.10">
    <property type="entry name" value="SET domain"/>
    <property type="match status" value="1"/>
</dbReference>
<evidence type="ECO:0000256" key="7">
    <source>
        <dbReference type="ARBA" id="ARBA00022833"/>
    </source>
</evidence>
<keyword evidence="6" id="KW-0479">Metal-binding</keyword>
<organism evidence="9 10">
    <name type="scientific">Penicillium atrosanguineum</name>
    <dbReference type="NCBI Taxonomy" id="1132637"/>
    <lineage>
        <taxon>Eukaryota</taxon>
        <taxon>Fungi</taxon>
        <taxon>Dikarya</taxon>
        <taxon>Ascomycota</taxon>
        <taxon>Pezizomycotina</taxon>
        <taxon>Eurotiomycetes</taxon>
        <taxon>Eurotiomycetidae</taxon>
        <taxon>Eurotiales</taxon>
        <taxon>Aspergillaceae</taxon>
        <taxon>Penicillium</taxon>
    </lineage>
</organism>